<accession>A0A5B9Q873</accession>
<proteinExistence type="predicted"/>
<dbReference type="AlphaFoldDB" id="A0A5B9Q873"/>
<keyword evidence="3" id="KW-1185">Reference proteome</keyword>
<dbReference type="EMBL" id="CP042913">
    <property type="protein sequence ID" value="QEG33622.1"/>
    <property type="molecule type" value="Genomic_DNA"/>
</dbReference>
<evidence type="ECO:0000259" key="1">
    <source>
        <dbReference type="Pfam" id="PF14229"/>
    </source>
</evidence>
<dbReference type="Pfam" id="PF14229">
    <property type="entry name" value="DUF4332"/>
    <property type="match status" value="1"/>
</dbReference>
<dbReference type="InterPro" id="IPR025567">
    <property type="entry name" value="DUF4332"/>
</dbReference>
<dbReference type="Proteomes" id="UP000323917">
    <property type="component" value="Chromosome"/>
</dbReference>
<dbReference type="KEGG" id="bgok:Pr1d_08860"/>
<feature type="domain" description="DUF4332" evidence="1">
    <location>
        <begin position="16"/>
        <end position="133"/>
    </location>
</feature>
<evidence type="ECO:0000313" key="2">
    <source>
        <dbReference type="EMBL" id="QEG33622.1"/>
    </source>
</evidence>
<sequence length="140" mass="14851">MVQWTLQSNACDVLSLGPRAAGRLATVGVRTVAELLATKPQAAADGQFSAETVTAWQREAKLLVALPQLPSDAARVLAAIGVGSAEQLLHSTPTQLIAEIESLWRSENAHTWKKVLEKPTVRAVCAWIGIAQQASSSRAA</sequence>
<protein>
    <recommendedName>
        <fullName evidence="1">DUF4332 domain-containing protein</fullName>
    </recommendedName>
</protein>
<reference evidence="2 3" key="1">
    <citation type="submission" date="2019-08" db="EMBL/GenBank/DDBJ databases">
        <title>Deep-cultivation of Planctomycetes and their phenomic and genomic characterization uncovers novel biology.</title>
        <authorList>
            <person name="Wiegand S."/>
            <person name="Jogler M."/>
            <person name="Boedeker C."/>
            <person name="Pinto D."/>
            <person name="Vollmers J."/>
            <person name="Rivas-Marin E."/>
            <person name="Kohn T."/>
            <person name="Peeters S.H."/>
            <person name="Heuer A."/>
            <person name="Rast P."/>
            <person name="Oberbeckmann S."/>
            <person name="Bunk B."/>
            <person name="Jeske O."/>
            <person name="Meyerdierks A."/>
            <person name="Storesund J.E."/>
            <person name="Kallscheuer N."/>
            <person name="Luecker S."/>
            <person name="Lage O.M."/>
            <person name="Pohl T."/>
            <person name="Merkel B.J."/>
            <person name="Hornburger P."/>
            <person name="Mueller R.-W."/>
            <person name="Bruemmer F."/>
            <person name="Labrenz M."/>
            <person name="Spormann A.M."/>
            <person name="Op den Camp H."/>
            <person name="Overmann J."/>
            <person name="Amann R."/>
            <person name="Jetten M.S.M."/>
            <person name="Mascher T."/>
            <person name="Medema M.H."/>
            <person name="Devos D.P."/>
            <person name="Kaster A.-K."/>
            <person name="Ovreas L."/>
            <person name="Rohde M."/>
            <person name="Galperin M.Y."/>
            <person name="Jogler C."/>
        </authorList>
    </citation>
    <scope>NUCLEOTIDE SEQUENCE [LARGE SCALE GENOMIC DNA]</scope>
    <source>
        <strain evidence="2 3">Pr1d</strain>
    </source>
</reference>
<gene>
    <name evidence="2" type="ORF">Pr1d_08860</name>
</gene>
<evidence type="ECO:0000313" key="3">
    <source>
        <dbReference type="Proteomes" id="UP000323917"/>
    </source>
</evidence>
<organism evidence="2 3">
    <name type="scientific">Bythopirellula goksoeyrii</name>
    <dbReference type="NCBI Taxonomy" id="1400387"/>
    <lineage>
        <taxon>Bacteria</taxon>
        <taxon>Pseudomonadati</taxon>
        <taxon>Planctomycetota</taxon>
        <taxon>Planctomycetia</taxon>
        <taxon>Pirellulales</taxon>
        <taxon>Lacipirellulaceae</taxon>
        <taxon>Bythopirellula</taxon>
    </lineage>
</organism>
<name>A0A5B9Q873_9BACT</name>